<name>A0ABW4I9J0_9SPHI</name>
<feature type="transmembrane region" description="Helical" evidence="1">
    <location>
        <begin position="30"/>
        <end position="48"/>
    </location>
</feature>
<organism evidence="2 3">
    <name type="scientific">Pseudopedobacter beijingensis</name>
    <dbReference type="NCBI Taxonomy" id="1207056"/>
    <lineage>
        <taxon>Bacteria</taxon>
        <taxon>Pseudomonadati</taxon>
        <taxon>Bacteroidota</taxon>
        <taxon>Sphingobacteriia</taxon>
        <taxon>Sphingobacteriales</taxon>
        <taxon>Sphingobacteriaceae</taxon>
        <taxon>Pseudopedobacter</taxon>
    </lineage>
</organism>
<reference evidence="3" key="1">
    <citation type="journal article" date="2019" name="Int. J. Syst. Evol. Microbiol.">
        <title>The Global Catalogue of Microorganisms (GCM) 10K type strain sequencing project: providing services to taxonomists for standard genome sequencing and annotation.</title>
        <authorList>
            <consortium name="The Broad Institute Genomics Platform"/>
            <consortium name="The Broad Institute Genome Sequencing Center for Infectious Disease"/>
            <person name="Wu L."/>
            <person name="Ma J."/>
        </authorList>
    </citation>
    <scope>NUCLEOTIDE SEQUENCE [LARGE SCALE GENOMIC DNA]</scope>
    <source>
        <strain evidence="3">CCUG 53762</strain>
    </source>
</reference>
<dbReference type="RefSeq" id="WP_379661804.1">
    <property type="nucleotide sequence ID" value="NZ_JBHUDG010000004.1"/>
</dbReference>
<sequence length="56" mass="6442">MTKFKLYRHFIAIGILLIAGFRFGKIKGMLIVLLIYLALNVGSIVKLIRKIKYGKF</sequence>
<feature type="transmembrane region" description="Helical" evidence="1">
    <location>
        <begin position="7"/>
        <end position="24"/>
    </location>
</feature>
<proteinExistence type="predicted"/>
<evidence type="ECO:0000256" key="1">
    <source>
        <dbReference type="SAM" id="Phobius"/>
    </source>
</evidence>
<protein>
    <submittedName>
        <fullName evidence="2">Uncharacterized protein</fullName>
    </submittedName>
</protein>
<gene>
    <name evidence="2" type="ORF">ACFSAH_06010</name>
</gene>
<dbReference type="EMBL" id="JBHUDG010000004">
    <property type="protein sequence ID" value="MFD1629425.1"/>
    <property type="molecule type" value="Genomic_DNA"/>
</dbReference>
<accession>A0ABW4I9J0</accession>
<keyword evidence="1" id="KW-0812">Transmembrane</keyword>
<comment type="caution">
    <text evidence="2">The sequence shown here is derived from an EMBL/GenBank/DDBJ whole genome shotgun (WGS) entry which is preliminary data.</text>
</comment>
<keyword evidence="3" id="KW-1185">Reference proteome</keyword>
<evidence type="ECO:0000313" key="2">
    <source>
        <dbReference type="EMBL" id="MFD1629425.1"/>
    </source>
</evidence>
<evidence type="ECO:0000313" key="3">
    <source>
        <dbReference type="Proteomes" id="UP001597118"/>
    </source>
</evidence>
<keyword evidence="1" id="KW-1133">Transmembrane helix</keyword>
<dbReference type="Proteomes" id="UP001597118">
    <property type="component" value="Unassembled WGS sequence"/>
</dbReference>
<keyword evidence="1" id="KW-0472">Membrane</keyword>